<reference evidence="2 3" key="1">
    <citation type="submission" date="2018-06" db="EMBL/GenBank/DDBJ databases">
        <title>Azoarcus communis strain SWub3 genome.</title>
        <authorList>
            <person name="Zorraquino Salvo V."/>
            <person name="Toubiana D."/>
            <person name="Blumwald E."/>
        </authorList>
    </citation>
    <scope>NUCLEOTIDE SEQUENCE [LARGE SCALE GENOMIC DNA]</scope>
    <source>
        <strain evidence="2 3">SWub3</strain>
    </source>
</reference>
<name>A0A323UNI5_9RHOO</name>
<dbReference type="RefSeq" id="WP_207807111.1">
    <property type="nucleotide sequence ID" value="NZ_QKOE01000095.1"/>
</dbReference>
<feature type="transmembrane region" description="Helical" evidence="1">
    <location>
        <begin position="77"/>
        <end position="95"/>
    </location>
</feature>
<keyword evidence="1" id="KW-0812">Transmembrane</keyword>
<sequence length="204" mass="22586">IPLYATAEPFAKEFGPAEITISVTALAYAIVWYCGRRLDAYPSARLRGNVGYMAPVAIVTYALIAAILLLLRLDYSRFQLFGSGLLALLWVATIAQLRSRYLVRNYAVMPRRTIAALPKLPTCRWLDFADVRRDGLRVDAIVADLNAELEEGQIEELADAAIAGVPVLDRRHIVEMLTGRTPLGGLTPNEFGALLPSRQYLVIR</sequence>
<feature type="transmembrane region" description="Helical" evidence="1">
    <location>
        <begin position="19"/>
        <end position="38"/>
    </location>
</feature>
<dbReference type="AlphaFoldDB" id="A0A323UNI5"/>
<dbReference type="Proteomes" id="UP000248259">
    <property type="component" value="Unassembled WGS sequence"/>
</dbReference>
<comment type="caution">
    <text evidence="2">The sequence shown here is derived from an EMBL/GenBank/DDBJ whole genome shotgun (WGS) entry which is preliminary data.</text>
</comment>
<organism evidence="2 3">
    <name type="scientific">Parazoarcus communis SWub3 = DSM 12120</name>
    <dbReference type="NCBI Taxonomy" id="1121029"/>
    <lineage>
        <taxon>Bacteria</taxon>
        <taxon>Pseudomonadati</taxon>
        <taxon>Pseudomonadota</taxon>
        <taxon>Betaproteobacteria</taxon>
        <taxon>Rhodocyclales</taxon>
        <taxon>Zoogloeaceae</taxon>
        <taxon>Parazoarcus</taxon>
    </lineage>
</organism>
<evidence type="ECO:0000313" key="3">
    <source>
        <dbReference type="Proteomes" id="UP000248259"/>
    </source>
</evidence>
<keyword evidence="3" id="KW-1185">Reference proteome</keyword>
<accession>A0A323UNI5</accession>
<evidence type="ECO:0000313" key="2">
    <source>
        <dbReference type="EMBL" id="PZA14195.1"/>
    </source>
</evidence>
<gene>
    <name evidence="2" type="ORF">DNK49_23195</name>
</gene>
<dbReference type="EMBL" id="QKOE01000095">
    <property type="protein sequence ID" value="PZA14195.1"/>
    <property type="molecule type" value="Genomic_DNA"/>
</dbReference>
<evidence type="ECO:0000256" key="1">
    <source>
        <dbReference type="SAM" id="Phobius"/>
    </source>
</evidence>
<feature type="transmembrane region" description="Helical" evidence="1">
    <location>
        <begin position="50"/>
        <end position="71"/>
    </location>
</feature>
<keyword evidence="1" id="KW-0472">Membrane</keyword>
<proteinExistence type="predicted"/>
<keyword evidence="1" id="KW-1133">Transmembrane helix</keyword>
<protein>
    <submittedName>
        <fullName evidence="2">Uncharacterized protein</fullName>
    </submittedName>
</protein>
<feature type="non-terminal residue" evidence="2">
    <location>
        <position position="204"/>
    </location>
</feature>
<feature type="non-terminal residue" evidence="2">
    <location>
        <position position="1"/>
    </location>
</feature>